<evidence type="ECO:0000256" key="3">
    <source>
        <dbReference type="ARBA" id="ARBA00022884"/>
    </source>
</evidence>
<protein>
    <recommendedName>
        <fullName evidence="6">Small ribosomal subunit protein uS7</fullName>
    </recommendedName>
</protein>
<dbReference type="GO" id="GO:0019843">
    <property type="term" value="F:rRNA binding"/>
    <property type="evidence" value="ECO:0007669"/>
    <property type="project" value="UniProtKB-UniRule"/>
</dbReference>
<gene>
    <name evidence="6" type="primary">rpsG</name>
    <name evidence="9" type="ORF">AXE80_11515</name>
</gene>
<dbReference type="OrthoDB" id="9807653at2"/>
<dbReference type="InterPro" id="IPR000235">
    <property type="entry name" value="Ribosomal_uS7"/>
</dbReference>
<evidence type="ECO:0000313" key="10">
    <source>
        <dbReference type="Proteomes" id="UP000092967"/>
    </source>
</evidence>
<comment type="subunit">
    <text evidence="6">Part of the 30S ribosomal subunit. Contacts proteins S9 and S11.</text>
</comment>
<keyword evidence="4 6" id="KW-0689">Ribosomal protein</keyword>
<dbReference type="EMBL" id="CP014224">
    <property type="protein sequence ID" value="ANW96871.1"/>
    <property type="molecule type" value="Genomic_DNA"/>
</dbReference>
<dbReference type="PIRSF" id="PIRSF002122">
    <property type="entry name" value="RPS7p_RPS7a_RPS5e_RPS7o"/>
    <property type="match status" value="1"/>
</dbReference>
<evidence type="ECO:0000256" key="6">
    <source>
        <dbReference type="HAMAP-Rule" id="MF_00480"/>
    </source>
</evidence>
<evidence type="ECO:0000256" key="7">
    <source>
        <dbReference type="RuleBase" id="RU003619"/>
    </source>
</evidence>
<comment type="similarity">
    <text evidence="1 6 7">Belongs to the universal ribosomal protein uS7 family.</text>
</comment>
<dbReference type="Proteomes" id="UP000092967">
    <property type="component" value="Chromosome"/>
</dbReference>
<keyword evidence="6" id="KW-0820">tRNA-binding</keyword>
<dbReference type="PROSITE" id="PS00052">
    <property type="entry name" value="RIBOSOMAL_S7"/>
    <property type="match status" value="1"/>
</dbReference>
<evidence type="ECO:0000256" key="4">
    <source>
        <dbReference type="ARBA" id="ARBA00022980"/>
    </source>
</evidence>
<dbReference type="KEGG" id="wfu:AXE80_11515"/>
<evidence type="ECO:0000256" key="2">
    <source>
        <dbReference type="ARBA" id="ARBA00022730"/>
    </source>
</evidence>
<evidence type="ECO:0000313" key="9">
    <source>
        <dbReference type="EMBL" id="ANW96871.1"/>
    </source>
</evidence>
<name>A0A1B1Y7W3_9FLAO</name>
<dbReference type="InterPro" id="IPR036823">
    <property type="entry name" value="Ribosomal_uS7_dom_sf"/>
</dbReference>
<dbReference type="FunFam" id="1.10.455.10:FF:000001">
    <property type="entry name" value="30S ribosomal protein S7"/>
    <property type="match status" value="1"/>
</dbReference>
<dbReference type="GO" id="GO:0003735">
    <property type="term" value="F:structural constituent of ribosome"/>
    <property type="evidence" value="ECO:0007669"/>
    <property type="project" value="InterPro"/>
</dbReference>
<organism evidence="9 10">
    <name type="scientific">Wenyingzhuangia fucanilytica</name>
    <dbReference type="NCBI Taxonomy" id="1790137"/>
    <lineage>
        <taxon>Bacteria</taxon>
        <taxon>Pseudomonadati</taxon>
        <taxon>Bacteroidota</taxon>
        <taxon>Flavobacteriia</taxon>
        <taxon>Flavobacteriales</taxon>
        <taxon>Flavobacteriaceae</taxon>
        <taxon>Wenyingzhuangia</taxon>
    </lineage>
</organism>
<dbReference type="GO" id="GO:0006412">
    <property type="term" value="P:translation"/>
    <property type="evidence" value="ECO:0007669"/>
    <property type="project" value="UniProtKB-UniRule"/>
</dbReference>
<dbReference type="PANTHER" id="PTHR11205">
    <property type="entry name" value="RIBOSOMAL PROTEIN S7"/>
    <property type="match status" value="1"/>
</dbReference>
<keyword evidence="3 6" id="KW-0694">RNA-binding</keyword>
<dbReference type="HAMAP" id="MF_00480_B">
    <property type="entry name" value="Ribosomal_uS7_B"/>
    <property type="match status" value="1"/>
</dbReference>
<feature type="domain" description="Small ribosomal subunit protein uS7" evidence="8">
    <location>
        <begin position="1"/>
        <end position="152"/>
    </location>
</feature>
<dbReference type="NCBIfam" id="TIGR01029">
    <property type="entry name" value="rpsG_bact"/>
    <property type="match status" value="1"/>
</dbReference>
<keyword evidence="2 6" id="KW-0699">rRNA-binding</keyword>
<dbReference type="GO" id="GO:0000049">
    <property type="term" value="F:tRNA binding"/>
    <property type="evidence" value="ECO:0007669"/>
    <property type="project" value="UniProtKB-UniRule"/>
</dbReference>
<dbReference type="Pfam" id="PF00177">
    <property type="entry name" value="Ribosomal_S7"/>
    <property type="match status" value="1"/>
</dbReference>
<dbReference type="Gene3D" id="1.10.455.10">
    <property type="entry name" value="Ribosomal protein S7 domain"/>
    <property type="match status" value="1"/>
</dbReference>
<evidence type="ECO:0000256" key="5">
    <source>
        <dbReference type="ARBA" id="ARBA00023274"/>
    </source>
</evidence>
<dbReference type="SUPFAM" id="SSF47973">
    <property type="entry name" value="Ribosomal protein S7"/>
    <property type="match status" value="1"/>
</dbReference>
<dbReference type="InterPro" id="IPR023798">
    <property type="entry name" value="Ribosomal_uS7_dom"/>
</dbReference>
<dbReference type="AlphaFoldDB" id="A0A1B1Y7W3"/>
<proteinExistence type="inferred from homology"/>
<reference evidence="9 10" key="1">
    <citation type="submission" date="2016-02" db="EMBL/GenBank/DDBJ databases">
        <authorList>
            <person name="Wen L."/>
            <person name="He K."/>
            <person name="Yang H."/>
        </authorList>
    </citation>
    <scope>NUCLEOTIDE SEQUENCE [LARGE SCALE GENOMIC DNA]</scope>
    <source>
        <strain evidence="9 10">CZ1127</strain>
    </source>
</reference>
<keyword evidence="5 6" id="KW-0687">Ribonucleoprotein</keyword>
<evidence type="ECO:0000259" key="8">
    <source>
        <dbReference type="Pfam" id="PF00177"/>
    </source>
</evidence>
<keyword evidence="10" id="KW-1185">Reference proteome</keyword>
<evidence type="ECO:0000256" key="1">
    <source>
        <dbReference type="ARBA" id="ARBA00007151"/>
    </source>
</evidence>
<dbReference type="GO" id="GO:0015935">
    <property type="term" value="C:small ribosomal subunit"/>
    <property type="evidence" value="ECO:0007669"/>
    <property type="project" value="InterPro"/>
</dbReference>
<comment type="function">
    <text evidence="6">One of the primary rRNA binding proteins, it binds directly to 16S rRNA where it nucleates assembly of the head domain of the 30S subunit. Is located at the subunit interface close to the decoding center, probably blocks exit of the E-site tRNA.</text>
</comment>
<dbReference type="RefSeq" id="WP_068827464.1">
    <property type="nucleotide sequence ID" value="NZ_CP014224.1"/>
</dbReference>
<dbReference type="STRING" id="1790137.AXE80_11515"/>
<dbReference type="CDD" id="cd14869">
    <property type="entry name" value="uS7_Bacteria"/>
    <property type="match status" value="1"/>
</dbReference>
<dbReference type="InterPro" id="IPR020606">
    <property type="entry name" value="Ribosomal_uS7_CS"/>
</dbReference>
<accession>A0A1B1Y7W3</accession>
<sequence length="159" mass="18470">MRKRRAKKRILLPDPKFNDQLVTRFVNNLMWDGKKSTAFKIFYDALEIVENKKGEEEEKTSLEIWKDALSNVMPQVEVRSRRVGGATFQIPMPIRPDRKVSMAMKWLISYSRKRNEKTMAQKLAAEVLAAAKEEGAAVKKRVDVHKMAEANKAFSHFRF</sequence>
<dbReference type="InterPro" id="IPR005717">
    <property type="entry name" value="Ribosomal_uS7_bac/org-type"/>
</dbReference>